<evidence type="ECO:0000259" key="7">
    <source>
        <dbReference type="PROSITE" id="PS50157"/>
    </source>
</evidence>
<feature type="domain" description="C2H2-type" evidence="7">
    <location>
        <begin position="85"/>
        <end position="108"/>
    </location>
</feature>
<dbReference type="EMBL" id="NCKV01014060">
    <property type="protein sequence ID" value="RWS21022.1"/>
    <property type="molecule type" value="Genomic_DNA"/>
</dbReference>
<accession>A0A443S0F5</accession>
<dbReference type="GO" id="GO:1990904">
    <property type="term" value="C:ribonucleoprotein complex"/>
    <property type="evidence" value="ECO:0007669"/>
    <property type="project" value="UniProtKB-KW"/>
</dbReference>
<dbReference type="VEuPathDB" id="VectorBase:LDEU011018"/>
<keyword evidence="2" id="KW-0677">Repeat</keyword>
<evidence type="ECO:0000256" key="2">
    <source>
        <dbReference type="ARBA" id="ARBA00022737"/>
    </source>
</evidence>
<feature type="domain" description="C2H2-type" evidence="7">
    <location>
        <begin position="191"/>
        <end position="217"/>
    </location>
</feature>
<dbReference type="Pfam" id="PF12874">
    <property type="entry name" value="zf-met"/>
    <property type="match status" value="1"/>
</dbReference>
<feature type="region of interest" description="Disordered" evidence="6">
    <location>
        <begin position="1"/>
        <end position="25"/>
    </location>
</feature>
<dbReference type="InterPro" id="IPR013087">
    <property type="entry name" value="Znf_C2H2_type"/>
</dbReference>
<evidence type="ECO:0000256" key="5">
    <source>
        <dbReference type="PROSITE-ProRule" id="PRU00042"/>
    </source>
</evidence>
<keyword evidence="4" id="KW-0862">Zinc</keyword>
<sequence>MDTDKGGQPYIQTSSGSIEWSPSEFNKEDVRKKSKQLNIANDTEALKMLDCHLQQSINSHSDLDLDAFKIDDHFSLKTINGTEKFKCKHCQKLLSSKKYFRAHIRTVHDELYDAFACKLCQRKYMSSSELLEHVQSSHRYMGKSICNVCQIIFRSAYEKINHSKRCHQINPNNSVDHKRVESEKAMQKNELECEDCSKIFTCKTLLNFHLNKVHDKY</sequence>
<dbReference type="GO" id="GO:0000981">
    <property type="term" value="F:DNA-binding transcription factor activity, RNA polymerase II-specific"/>
    <property type="evidence" value="ECO:0007669"/>
    <property type="project" value="TreeGrafter"/>
</dbReference>
<dbReference type="PANTHER" id="PTHR24379:SF127">
    <property type="entry name" value="BLOODY FINGERS-RELATED"/>
    <property type="match status" value="1"/>
</dbReference>
<gene>
    <name evidence="8" type="ORF">B4U80_14191</name>
</gene>
<dbReference type="GO" id="GO:0008270">
    <property type="term" value="F:zinc ion binding"/>
    <property type="evidence" value="ECO:0007669"/>
    <property type="project" value="UniProtKB-KW"/>
</dbReference>
<keyword evidence="8" id="KW-0687">Ribonucleoprotein</keyword>
<keyword evidence="9" id="KW-1185">Reference proteome</keyword>
<dbReference type="Gene3D" id="3.30.160.60">
    <property type="entry name" value="Classic Zinc Finger"/>
    <property type="match status" value="1"/>
</dbReference>
<feature type="domain" description="C2H2-type" evidence="7">
    <location>
        <begin position="115"/>
        <end position="138"/>
    </location>
</feature>
<dbReference type="Pfam" id="PF00096">
    <property type="entry name" value="zf-C2H2"/>
    <property type="match status" value="1"/>
</dbReference>
<dbReference type="PROSITE" id="PS00028">
    <property type="entry name" value="ZINC_FINGER_C2H2_1"/>
    <property type="match status" value="3"/>
</dbReference>
<evidence type="ECO:0000313" key="8">
    <source>
        <dbReference type="EMBL" id="RWS21022.1"/>
    </source>
</evidence>
<comment type="caution">
    <text evidence="8">The sequence shown here is derived from an EMBL/GenBank/DDBJ whole genome shotgun (WGS) entry which is preliminary data.</text>
</comment>
<dbReference type="Proteomes" id="UP000288716">
    <property type="component" value="Unassembled WGS sequence"/>
</dbReference>
<dbReference type="SUPFAM" id="SSF57667">
    <property type="entry name" value="beta-beta-alpha zinc fingers"/>
    <property type="match status" value="1"/>
</dbReference>
<dbReference type="GO" id="GO:0005634">
    <property type="term" value="C:nucleus"/>
    <property type="evidence" value="ECO:0007669"/>
    <property type="project" value="TreeGrafter"/>
</dbReference>
<dbReference type="SMART" id="SM00355">
    <property type="entry name" value="ZnF_C2H2"/>
    <property type="match status" value="4"/>
</dbReference>
<dbReference type="PROSITE" id="PS50157">
    <property type="entry name" value="ZINC_FINGER_C2H2_2"/>
    <property type="match status" value="3"/>
</dbReference>
<name>A0A443S0F5_9ACAR</name>
<evidence type="ECO:0000256" key="1">
    <source>
        <dbReference type="ARBA" id="ARBA00022723"/>
    </source>
</evidence>
<evidence type="ECO:0000313" key="9">
    <source>
        <dbReference type="Proteomes" id="UP000288716"/>
    </source>
</evidence>
<dbReference type="AlphaFoldDB" id="A0A443S0F5"/>
<keyword evidence="3 5" id="KW-0863">Zinc-finger</keyword>
<evidence type="ECO:0000256" key="3">
    <source>
        <dbReference type="ARBA" id="ARBA00022771"/>
    </source>
</evidence>
<dbReference type="PANTHER" id="PTHR24379">
    <property type="entry name" value="KRAB AND ZINC FINGER DOMAIN-CONTAINING"/>
    <property type="match status" value="1"/>
</dbReference>
<dbReference type="STRING" id="299467.A0A443S0F5"/>
<organism evidence="8 9">
    <name type="scientific">Leptotrombidium deliense</name>
    <dbReference type="NCBI Taxonomy" id="299467"/>
    <lineage>
        <taxon>Eukaryota</taxon>
        <taxon>Metazoa</taxon>
        <taxon>Ecdysozoa</taxon>
        <taxon>Arthropoda</taxon>
        <taxon>Chelicerata</taxon>
        <taxon>Arachnida</taxon>
        <taxon>Acari</taxon>
        <taxon>Acariformes</taxon>
        <taxon>Trombidiformes</taxon>
        <taxon>Prostigmata</taxon>
        <taxon>Anystina</taxon>
        <taxon>Parasitengona</taxon>
        <taxon>Trombiculoidea</taxon>
        <taxon>Trombiculidae</taxon>
        <taxon>Leptotrombidium</taxon>
    </lineage>
</organism>
<dbReference type="OrthoDB" id="8922241at2759"/>
<protein>
    <submittedName>
        <fullName evidence="8">Zinc finger protein interacting with ribonucleoprotein K-like isoform X2</fullName>
    </submittedName>
</protein>
<proteinExistence type="predicted"/>
<evidence type="ECO:0000256" key="4">
    <source>
        <dbReference type="ARBA" id="ARBA00022833"/>
    </source>
</evidence>
<dbReference type="GO" id="GO:0000977">
    <property type="term" value="F:RNA polymerase II transcription regulatory region sequence-specific DNA binding"/>
    <property type="evidence" value="ECO:0007669"/>
    <property type="project" value="TreeGrafter"/>
</dbReference>
<keyword evidence="1" id="KW-0479">Metal-binding</keyword>
<evidence type="ECO:0000256" key="6">
    <source>
        <dbReference type="SAM" id="MobiDB-lite"/>
    </source>
</evidence>
<reference evidence="8 9" key="1">
    <citation type="journal article" date="2018" name="Gigascience">
        <title>Genomes of trombidid mites reveal novel predicted allergens and laterally-transferred genes associated with secondary metabolism.</title>
        <authorList>
            <person name="Dong X."/>
            <person name="Chaisiri K."/>
            <person name="Xia D."/>
            <person name="Armstrong S.D."/>
            <person name="Fang Y."/>
            <person name="Donnelly M.J."/>
            <person name="Kadowaki T."/>
            <person name="McGarry J.W."/>
            <person name="Darby A.C."/>
            <person name="Makepeace B.L."/>
        </authorList>
    </citation>
    <scope>NUCLEOTIDE SEQUENCE [LARGE SCALE GENOMIC DNA]</scope>
    <source>
        <strain evidence="8">UoL-UT</strain>
    </source>
</reference>
<feature type="compositionally biased region" description="Polar residues" evidence="6">
    <location>
        <begin position="10"/>
        <end position="24"/>
    </location>
</feature>
<dbReference type="InterPro" id="IPR036236">
    <property type="entry name" value="Znf_C2H2_sf"/>
</dbReference>